<comment type="caution">
    <text evidence="2">The sequence shown here is derived from an EMBL/GenBank/DDBJ whole genome shotgun (WGS) entry which is preliminary data.</text>
</comment>
<dbReference type="OrthoDB" id="3996471at2759"/>
<feature type="compositionally biased region" description="Polar residues" evidence="1">
    <location>
        <begin position="75"/>
        <end position="87"/>
    </location>
</feature>
<reference evidence="3" key="1">
    <citation type="journal article" date="2015" name="Nat. Genet.">
        <title>The genome and transcriptome of the zoonotic hookworm Ancylostoma ceylanicum identify infection-specific gene families.</title>
        <authorList>
            <person name="Schwarz E.M."/>
            <person name="Hu Y."/>
            <person name="Antoshechkin I."/>
            <person name="Miller M.M."/>
            <person name="Sternberg P.W."/>
            <person name="Aroian R.V."/>
        </authorList>
    </citation>
    <scope>NUCLEOTIDE SEQUENCE</scope>
    <source>
        <strain evidence="3">HY135</strain>
    </source>
</reference>
<gene>
    <name evidence="2" type="primary">Acey_s0010.g1011</name>
    <name evidence="2" type="ORF">Y032_0010g1011</name>
</gene>
<evidence type="ECO:0000313" key="2">
    <source>
        <dbReference type="EMBL" id="EYC26196.1"/>
    </source>
</evidence>
<evidence type="ECO:0000313" key="3">
    <source>
        <dbReference type="Proteomes" id="UP000024635"/>
    </source>
</evidence>
<organism evidence="2 3">
    <name type="scientific">Ancylostoma ceylanicum</name>
    <dbReference type="NCBI Taxonomy" id="53326"/>
    <lineage>
        <taxon>Eukaryota</taxon>
        <taxon>Metazoa</taxon>
        <taxon>Ecdysozoa</taxon>
        <taxon>Nematoda</taxon>
        <taxon>Chromadorea</taxon>
        <taxon>Rhabditida</taxon>
        <taxon>Rhabditina</taxon>
        <taxon>Rhabditomorpha</taxon>
        <taxon>Strongyloidea</taxon>
        <taxon>Ancylostomatidae</taxon>
        <taxon>Ancylostomatinae</taxon>
        <taxon>Ancylostoma</taxon>
    </lineage>
</organism>
<feature type="region of interest" description="Disordered" evidence="1">
    <location>
        <begin position="64"/>
        <end position="87"/>
    </location>
</feature>
<dbReference type="AlphaFoldDB" id="A0A016VFY1"/>
<sequence>MLPPNAAKAYLIPAAVEGRIAASWNEDYAQTKPLTSARCSSLGPEPTNGCVSSWEKKRRNQATLTGTFGPPVTPTCLTRTARSTNKP</sequence>
<accession>A0A016VFY1</accession>
<protein>
    <submittedName>
        <fullName evidence="2">Uncharacterized protein</fullName>
    </submittedName>
</protein>
<evidence type="ECO:0000256" key="1">
    <source>
        <dbReference type="SAM" id="MobiDB-lite"/>
    </source>
</evidence>
<dbReference type="EMBL" id="JARK01001346">
    <property type="protein sequence ID" value="EYC26196.1"/>
    <property type="molecule type" value="Genomic_DNA"/>
</dbReference>
<name>A0A016VFY1_9BILA</name>
<dbReference type="Proteomes" id="UP000024635">
    <property type="component" value="Unassembled WGS sequence"/>
</dbReference>
<keyword evidence="3" id="KW-1185">Reference proteome</keyword>
<proteinExistence type="predicted"/>